<keyword evidence="1" id="KW-0732">Signal</keyword>
<accession>A0A8K1CFW1</accession>
<evidence type="ECO:0000313" key="2">
    <source>
        <dbReference type="EMBL" id="TMW62284.1"/>
    </source>
</evidence>
<feature type="signal peptide" evidence="1">
    <location>
        <begin position="1"/>
        <end position="28"/>
    </location>
</feature>
<comment type="caution">
    <text evidence="2">The sequence shown here is derived from an EMBL/GenBank/DDBJ whole genome shotgun (WGS) entry which is preliminary data.</text>
</comment>
<gene>
    <name evidence="2" type="ORF">Poli38472_009777</name>
</gene>
<reference evidence="2" key="1">
    <citation type="submission" date="2019-03" db="EMBL/GenBank/DDBJ databases">
        <title>Long read genome sequence of the mycoparasitic Pythium oligandrum ATCC 38472 isolated from sugarbeet rhizosphere.</title>
        <authorList>
            <person name="Gaulin E."/>
        </authorList>
    </citation>
    <scope>NUCLEOTIDE SEQUENCE</scope>
    <source>
        <strain evidence="2">ATCC 38472_TT</strain>
    </source>
</reference>
<proteinExistence type="predicted"/>
<name>A0A8K1CFW1_PYTOL</name>
<evidence type="ECO:0000313" key="3">
    <source>
        <dbReference type="Proteomes" id="UP000794436"/>
    </source>
</evidence>
<keyword evidence="3" id="KW-1185">Reference proteome</keyword>
<dbReference type="EMBL" id="SPLM01000074">
    <property type="protein sequence ID" value="TMW62284.1"/>
    <property type="molecule type" value="Genomic_DNA"/>
</dbReference>
<organism evidence="2 3">
    <name type="scientific">Pythium oligandrum</name>
    <name type="common">Mycoparasitic fungus</name>
    <dbReference type="NCBI Taxonomy" id="41045"/>
    <lineage>
        <taxon>Eukaryota</taxon>
        <taxon>Sar</taxon>
        <taxon>Stramenopiles</taxon>
        <taxon>Oomycota</taxon>
        <taxon>Peronosporomycetes</taxon>
        <taxon>Pythiales</taxon>
        <taxon>Pythiaceae</taxon>
        <taxon>Pythium</taxon>
    </lineage>
</organism>
<dbReference type="AlphaFoldDB" id="A0A8K1CFW1"/>
<feature type="chain" id="PRO_5035481696" evidence="1">
    <location>
        <begin position="29"/>
        <end position="231"/>
    </location>
</feature>
<protein>
    <submittedName>
        <fullName evidence="2">Uncharacterized protein</fullName>
    </submittedName>
</protein>
<dbReference type="Proteomes" id="UP000794436">
    <property type="component" value="Unassembled WGS sequence"/>
</dbReference>
<sequence>MRTAFSTINSLLVAAATVGLPSLSGVDAAGTQLVVNTVYHSATCEGKVVQNDYLVAPNGKCTESTTCAPWPSGASSSYTVGCCTMDIASFDAYTKTTFGLDVNTVSVVLYSDKSCKSITLAVDSLVTTSVETARCNPLIDGTSSMQFTYNSTDFSVTSWSFASKDCTGTVTNTTFKTTDFGKCITTGSTSIQAYSTIDNVNYGLPVDGSATVTLGLASLVVSLIAGFFAHF</sequence>
<evidence type="ECO:0000256" key="1">
    <source>
        <dbReference type="SAM" id="SignalP"/>
    </source>
</evidence>